<dbReference type="EMBL" id="BARU01029979">
    <property type="protein sequence ID" value="GAH73223.1"/>
    <property type="molecule type" value="Genomic_DNA"/>
</dbReference>
<name>X1JTT9_9ZZZZ</name>
<gene>
    <name evidence="1" type="ORF">S03H2_47624</name>
</gene>
<sequence length="45" mass="5198">NNMKILIFQYFQYLAIGSKEIVFVLPDNVGFYTDFSKFLAKGAFV</sequence>
<evidence type="ECO:0000313" key="1">
    <source>
        <dbReference type="EMBL" id="GAH73223.1"/>
    </source>
</evidence>
<feature type="non-terminal residue" evidence="1">
    <location>
        <position position="1"/>
    </location>
</feature>
<proteinExistence type="predicted"/>
<reference evidence="1" key="1">
    <citation type="journal article" date="2014" name="Front. Microbiol.">
        <title>High frequency of phylogenetically diverse reductive dehalogenase-homologous genes in deep subseafloor sedimentary metagenomes.</title>
        <authorList>
            <person name="Kawai M."/>
            <person name="Futagami T."/>
            <person name="Toyoda A."/>
            <person name="Takaki Y."/>
            <person name="Nishi S."/>
            <person name="Hori S."/>
            <person name="Arai W."/>
            <person name="Tsubouchi T."/>
            <person name="Morono Y."/>
            <person name="Uchiyama I."/>
            <person name="Ito T."/>
            <person name="Fujiyama A."/>
            <person name="Inagaki F."/>
            <person name="Takami H."/>
        </authorList>
    </citation>
    <scope>NUCLEOTIDE SEQUENCE</scope>
    <source>
        <strain evidence="1">Expedition CK06-06</strain>
    </source>
</reference>
<dbReference type="AlphaFoldDB" id="X1JTT9"/>
<organism evidence="1">
    <name type="scientific">marine sediment metagenome</name>
    <dbReference type="NCBI Taxonomy" id="412755"/>
    <lineage>
        <taxon>unclassified sequences</taxon>
        <taxon>metagenomes</taxon>
        <taxon>ecological metagenomes</taxon>
    </lineage>
</organism>
<comment type="caution">
    <text evidence="1">The sequence shown here is derived from an EMBL/GenBank/DDBJ whole genome shotgun (WGS) entry which is preliminary data.</text>
</comment>
<accession>X1JTT9</accession>
<protein>
    <submittedName>
        <fullName evidence="1">Uncharacterized protein</fullName>
    </submittedName>
</protein>